<feature type="compositionally biased region" description="Basic and acidic residues" evidence="18">
    <location>
        <begin position="1089"/>
        <end position="1111"/>
    </location>
</feature>
<feature type="compositionally biased region" description="Polar residues" evidence="18">
    <location>
        <begin position="2658"/>
        <end position="2669"/>
    </location>
</feature>
<feature type="region of interest" description="Disordered" evidence="18">
    <location>
        <begin position="1071"/>
        <end position="1170"/>
    </location>
</feature>
<evidence type="ECO:0000256" key="12">
    <source>
        <dbReference type="ARBA" id="ARBA00023033"/>
    </source>
</evidence>
<feature type="domain" description="LIM zinc-binding" evidence="20">
    <location>
        <begin position="993"/>
        <end position="1057"/>
    </location>
</feature>
<feature type="region of interest" description="Disordered" evidence="18">
    <location>
        <begin position="1448"/>
        <end position="1552"/>
    </location>
</feature>
<accession>A0A9J6BSI9</accession>
<keyword evidence="11" id="KW-0560">Oxidoreductase</keyword>
<evidence type="ECO:0000256" key="9">
    <source>
        <dbReference type="ARBA" id="ARBA00022833"/>
    </source>
</evidence>
<dbReference type="Gene3D" id="1.10.418.10">
    <property type="entry name" value="Calponin-like domain"/>
    <property type="match status" value="1"/>
</dbReference>
<feature type="coiled-coil region" evidence="17">
    <location>
        <begin position="1390"/>
        <end position="1424"/>
    </location>
</feature>
<keyword evidence="8" id="KW-0274">FAD</keyword>
<dbReference type="GO" id="GO:0046872">
    <property type="term" value="F:metal ion binding"/>
    <property type="evidence" value="ECO:0007669"/>
    <property type="project" value="UniProtKB-KW"/>
</dbReference>
<dbReference type="Pfam" id="PF00307">
    <property type="entry name" value="CH"/>
    <property type="match status" value="1"/>
</dbReference>
<evidence type="ECO:0000256" key="8">
    <source>
        <dbReference type="ARBA" id="ARBA00022827"/>
    </source>
</evidence>
<dbReference type="Gene3D" id="3.50.50.60">
    <property type="entry name" value="FAD/NAD(P)-binding domain"/>
    <property type="match status" value="1"/>
</dbReference>
<feature type="compositionally biased region" description="Low complexity" evidence="18">
    <location>
        <begin position="1072"/>
        <end position="1088"/>
    </location>
</feature>
<comment type="subcellular location">
    <subcellularLocation>
        <location evidence="2">Cytoplasm</location>
    </subcellularLocation>
</comment>
<dbReference type="OrthoDB" id="20799at2759"/>
<feature type="compositionally biased region" description="Basic and acidic residues" evidence="18">
    <location>
        <begin position="2435"/>
        <end position="2445"/>
    </location>
</feature>
<evidence type="ECO:0000256" key="6">
    <source>
        <dbReference type="ARBA" id="ARBA00022630"/>
    </source>
</evidence>
<keyword evidence="17" id="KW-0175">Coiled coil</keyword>
<dbReference type="EC" id="1.14.13.225" evidence="4"/>
<evidence type="ECO:0000256" key="3">
    <source>
        <dbReference type="ARBA" id="ARBA00008223"/>
    </source>
</evidence>
<feature type="compositionally biased region" description="Basic and acidic residues" evidence="18">
    <location>
        <begin position="689"/>
        <end position="705"/>
    </location>
</feature>
<evidence type="ECO:0000256" key="16">
    <source>
        <dbReference type="PROSITE-ProRule" id="PRU00125"/>
    </source>
</evidence>
<evidence type="ECO:0000313" key="21">
    <source>
        <dbReference type="EMBL" id="KAG5672581.1"/>
    </source>
</evidence>
<dbReference type="GO" id="GO:0005737">
    <property type="term" value="C:cytoplasm"/>
    <property type="evidence" value="ECO:0007669"/>
    <property type="project" value="UniProtKB-SubCell"/>
</dbReference>
<evidence type="ECO:0000256" key="15">
    <source>
        <dbReference type="ARBA" id="ARBA00049522"/>
    </source>
</evidence>
<dbReference type="InterPro" id="IPR050540">
    <property type="entry name" value="F-actin_Monoox_Mical"/>
</dbReference>
<dbReference type="Proteomes" id="UP001107558">
    <property type="component" value="Chromosome 3"/>
</dbReference>
<evidence type="ECO:0000256" key="17">
    <source>
        <dbReference type="SAM" id="Coils"/>
    </source>
</evidence>
<feature type="compositionally biased region" description="Basic and acidic residues" evidence="18">
    <location>
        <begin position="1828"/>
        <end position="1854"/>
    </location>
</feature>
<dbReference type="InterPro" id="IPR003953">
    <property type="entry name" value="FAD-dep_OxRdtase_2_FAD-bd"/>
</dbReference>
<keyword evidence="13 16" id="KW-0440">LIM domain</keyword>
<name>A0A9J6BSI9_POLVA</name>
<proteinExistence type="inferred from homology"/>
<dbReference type="SUPFAM" id="SSF57716">
    <property type="entry name" value="Glucocorticoid receptor-like (DNA-binding domain)"/>
    <property type="match status" value="1"/>
</dbReference>
<organism evidence="21 22">
    <name type="scientific">Polypedilum vanderplanki</name>
    <name type="common">Sleeping chironomid midge</name>
    <dbReference type="NCBI Taxonomy" id="319348"/>
    <lineage>
        <taxon>Eukaryota</taxon>
        <taxon>Metazoa</taxon>
        <taxon>Ecdysozoa</taxon>
        <taxon>Arthropoda</taxon>
        <taxon>Hexapoda</taxon>
        <taxon>Insecta</taxon>
        <taxon>Pterygota</taxon>
        <taxon>Neoptera</taxon>
        <taxon>Endopterygota</taxon>
        <taxon>Diptera</taxon>
        <taxon>Nematocera</taxon>
        <taxon>Chironomoidea</taxon>
        <taxon>Chironomidae</taxon>
        <taxon>Chironominae</taxon>
        <taxon>Polypedilum</taxon>
        <taxon>Polypedilum</taxon>
    </lineage>
</organism>
<comment type="cofactor">
    <cofactor evidence="1">
        <name>FAD</name>
        <dbReference type="ChEBI" id="CHEBI:57692"/>
    </cofactor>
</comment>
<evidence type="ECO:0000256" key="13">
    <source>
        <dbReference type="ARBA" id="ARBA00023038"/>
    </source>
</evidence>
<dbReference type="SUPFAM" id="SSF51905">
    <property type="entry name" value="FAD/NAD(P)-binding domain"/>
    <property type="match status" value="1"/>
</dbReference>
<dbReference type="Gene3D" id="2.10.110.10">
    <property type="entry name" value="Cysteine Rich Protein"/>
    <property type="match status" value="1"/>
</dbReference>
<feature type="region of interest" description="Disordered" evidence="18">
    <location>
        <begin position="1698"/>
        <end position="1717"/>
    </location>
</feature>
<keyword evidence="12" id="KW-0503">Monooxygenase</keyword>
<feature type="region of interest" description="Disordered" evidence="18">
    <location>
        <begin position="2164"/>
        <end position="2201"/>
    </location>
</feature>
<feature type="compositionally biased region" description="Basic residues" evidence="18">
    <location>
        <begin position="1701"/>
        <end position="1714"/>
    </location>
</feature>
<feature type="region of interest" description="Disordered" evidence="18">
    <location>
        <begin position="2273"/>
        <end position="2295"/>
    </location>
</feature>
<feature type="compositionally biased region" description="Acidic residues" evidence="18">
    <location>
        <begin position="1191"/>
        <end position="1213"/>
    </location>
</feature>
<keyword evidence="10" id="KW-0521">NADP</keyword>
<dbReference type="GO" id="GO:0003779">
    <property type="term" value="F:actin binding"/>
    <property type="evidence" value="ECO:0007669"/>
    <property type="project" value="UniProtKB-KW"/>
</dbReference>
<dbReference type="Pfam" id="PF00890">
    <property type="entry name" value="FAD_binding_2"/>
    <property type="match status" value="1"/>
</dbReference>
<keyword evidence="5" id="KW-0963">Cytoplasm</keyword>
<dbReference type="GO" id="GO:0120501">
    <property type="term" value="F:F-actin monooxygenase activity"/>
    <property type="evidence" value="ECO:0007669"/>
    <property type="project" value="UniProtKB-EC"/>
</dbReference>
<dbReference type="PANTHER" id="PTHR23167">
    <property type="entry name" value="CALPONIN HOMOLOGY DOMAIN-CONTAINING PROTEIN DDB_G0272472-RELATED"/>
    <property type="match status" value="1"/>
</dbReference>
<feature type="compositionally biased region" description="Polar residues" evidence="18">
    <location>
        <begin position="1497"/>
        <end position="1508"/>
    </location>
</feature>
<feature type="compositionally biased region" description="Basic and acidic residues" evidence="18">
    <location>
        <begin position="1456"/>
        <end position="1475"/>
    </location>
</feature>
<evidence type="ECO:0000256" key="11">
    <source>
        <dbReference type="ARBA" id="ARBA00023002"/>
    </source>
</evidence>
<evidence type="ECO:0000256" key="1">
    <source>
        <dbReference type="ARBA" id="ARBA00001974"/>
    </source>
</evidence>
<dbReference type="SMART" id="SM00033">
    <property type="entry name" value="CH"/>
    <property type="match status" value="1"/>
</dbReference>
<dbReference type="PROSITE" id="PS50021">
    <property type="entry name" value="CH"/>
    <property type="match status" value="1"/>
</dbReference>
<feature type="region of interest" description="Disordered" evidence="18">
    <location>
        <begin position="1184"/>
        <end position="1213"/>
    </location>
</feature>
<dbReference type="EMBL" id="JADBJN010000003">
    <property type="protein sequence ID" value="KAG5672581.1"/>
    <property type="molecule type" value="Genomic_DNA"/>
</dbReference>
<feature type="region of interest" description="Disordered" evidence="18">
    <location>
        <begin position="689"/>
        <end position="729"/>
    </location>
</feature>
<dbReference type="InterPro" id="IPR036872">
    <property type="entry name" value="CH_dom_sf"/>
</dbReference>
<keyword evidence="9 16" id="KW-0862">Zinc</keyword>
<feature type="compositionally biased region" description="Basic and acidic residues" evidence="18">
    <location>
        <begin position="2177"/>
        <end position="2187"/>
    </location>
</feature>
<evidence type="ECO:0000256" key="10">
    <source>
        <dbReference type="ARBA" id="ARBA00022857"/>
    </source>
</evidence>
<comment type="catalytic activity">
    <reaction evidence="15">
        <text>L-methionyl-[F-actin] + NADPH + O2 + H(+) = L-methionyl-(R)-S-oxide-[F-actin] + NADP(+) + H2O</text>
        <dbReference type="Rhea" id="RHEA:51308"/>
        <dbReference type="Rhea" id="RHEA-COMP:12953"/>
        <dbReference type="Rhea" id="RHEA-COMP:12956"/>
        <dbReference type="ChEBI" id="CHEBI:15377"/>
        <dbReference type="ChEBI" id="CHEBI:15378"/>
        <dbReference type="ChEBI" id="CHEBI:15379"/>
        <dbReference type="ChEBI" id="CHEBI:16044"/>
        <dbReference type="ChEBI" id="CHEBI:45764"/>
        <dbReference type="ChEBI" id="CHEBI:57783"/>
        <dbReference type="ChEBI" id="CHEBI:58349"/>
        <dbReference type="EC" id="1.14.13.225"/>
    </reaction>
</comment>
<comment type="caution">
    <text evidence="21">The sequence shown here is derived from an EMBL/GenBank/DDBJ whole genome shotgun (WGS) entry which is preliminary data.</text>
</comment>
<keyword evidence="14" id="KW-0009">Actin-binding</keyword>
<evidence type="ECO:0000256" key="2">
    <source>
        <dbReference type="ARBA" id="ARBA00004496"/>
    </source>
</evidence>
<dbReference type="SUPFAM" id="SSF47576">
    <property type="entry name" value="Calponin-homology domain, CH-domain"/>
    <property type="match status" value="1"/>
</dbReference>
<evidence type="ECO:0000256" key="18">
    <source>
        <dbReference type="SAM" id="MobiDB-lite"/>
    </source>
</evidence>
<feature type="coiled-coil region" evidence="17">
    <location>
        <begin position="1944"/>
        <end position="1971"/>
    </location>
</feature>
<keyword evidence="7 16" id="KW-0479">Metal-binding</keyword>
<evidence type="ECO:0000313" key="22">
    <source>
        <dbReference type="Proteomes" id="UP001107558"/>
    </source>
</evidence>
<reference evidence="21" key="1">
    <citation type="submission" date="2021-03" db="EMBL/GenBank/DDBJ databases">
        <title>Chromosome level genome of the anhydrobiotic midge Polypedilum vanderplanki.</title>
        <authorList>
            <person name="Yoshida Y."/>
            <person name="Kikawada T."/>
            <person name="Gusev O."/>
        </authorList>
    </citation>
    <scope>NUCLEOTIDE SEQUENCE</scope>
    <source>
        <strain evidence="21">NIAS01</strain>
        <tissue evidence="21">Whole body or cell culture</tissue>
    </source>
</reference>
<evidence type="ECO:0000256" key="7">
    <source>
        <dbReference type="ARBA" id="ARBA00022723"/>
    </source>
</evidence>
<dbReference type="FunFam" id="1.10.418.10:FF:000085">
    <property type="entry name" value="protein-methionine sulfoxide oxidase Mical isoform X3"/>
    <property type="match status" value="1"/>
</dbReference>
<evidence type="ECO:0000259" key="19">
    <source>
        <dbReference type="PROSITE" id="PS50021"/>
    </source>
</evidence>
<feature type="compositionally biased region" description="Low complexity" evidence="18">
    <location>
        <begin position="1258"/>
        <end position="1268"/>
    </location>
</feature>
<dbReference type="SMART" id="SM00132">
    <property type="entry name" value="LIM"/>
    <property type="match status" value="1"/>
</dbReference>
<feature type="compositionally biased region" description="Basic and acidic residues" evidence="18">
    <location>
        <begin position="1778"/>
        <end position="1820"/>
    </location>
</feature>
<feature type="compositionally biased region" description="Acidic residues" evidence="18">
    <location>
        <begin position="1142"/>
        <end position="1166"/>
    </location>
</feature>
<dbReference type="CDD" id="cd09439">
    <property type="entry name" value="LIM_Mical"/>
    <property type="match status" value="1"/>
</dbReference>
<feature type="compositionally biased region" description="Low complexity" evidence="18">
    <location>
        <begin position="1530"/>
        <end position="1545"/>
    </location>
</feature>
<dbReference type="PROSITE" id="PS50023">
    <property type="entry name" value="LIM_DOMAIN_2"/>
    <property type="match status" value="1"/>
</dbReference>
<protein>
    <recommendedName>
        <fullName evidence="4">F-actin monooxygenase</fullName>
        <ecNumber evidence="4">1.14.13.225</ecNumber>
    </recommendedName>
</protein>
<dbReference type="InterPro" id="IPR036188">
    <property type="entry name" value="FAD/NAD-bd_sf"/>
</dbReference>
<feature type="region of interest" description="Disordered" evidence="18">
    <location>
        <begin position="2650"/>
        <end position="2669"/>
    </location>
</feature>
<comment type="similarity">
    <text evidence="3">Belongs to the Mical family.</text>
</comment>
<gene>
    <name evidence="21" type="ORF">PVAND_002697</name>
</gene>
<keyword evidence="22" id="KW-1185">Reference proteome</keyword>
<evidence type="ECO:0000256" key="14">
    <source>
        <dbReference type="ARBA" id="ARBA00023203"/>
    </source>
</evidence>
<feature type="region of interest" description="Disordered" evidence="18">
    <location>
        <begin position="1258"/>
        <end position="1281"/>
    </location>
</feature>
<evidence type="ECO:0000256" key="4">
    <source>
        <dbReference type="ARBA" id="ARBA00012709"/>
    </source>
</evidence>
<dbReference type="Pfam" id="PF25413">
    <property type="entry name" value="Rossman_Mical"/>
    <property type="match status" value="1"/>
</dbReference>
<dbReference type="InterPro" id="IPR001781">
    <property type="entry name" value="Znf_LIM"/>
</dbReference>
<dbReference type="FunFam" id="3.50.50.60:FF:000004">
    <property type="entry name" value="protein-methionine sulfoxide oxidase MICAL2 isoform X1"/>
    <property type="match status" value="1"/>
</dbReference>
<feature type="region of interest" description="Disordered" evidence="18">
    <location>
        <begin position="1764"/>
        <end position="1854"/>
    </location>
</feature>
<sequence>MHRQNFHYNSGQAQTSNEQAMAAMMENDAAALAAEIFDHFCSAVTMRQIFGLFRNMCDTVGIRPGPINEFYPKLKAKIKNWKAQALWKKFDARLNHRVYNKGTACSGTRVLVIGAGPCGLRTAIEAQFLGAKVVVVEKRDRISRNNVLHLWPFLIHDLRSLGAKKFYGKFCAGSIDHISIRQLQCIMLKVALLLGIEIHEGVSFESLIEPSDGCGWRARTSPSDHAVSHFEFDVLIGADGKRNTLEGFNRKEFRGKLAIAITANFINRRTEEEARVEEISGVAFIFNQSFFKELYHQTGIDLENIVYYKDETHYFVMTAKKHSLLDKGVIIQDFSDPAELLHPNNVNTVKLQDYAREAADFSTKYQMPCLEFAVNHYGKPDVAMFDFTSMFAAENSSRIIVRKNYRLLMCIVGDSLLEPFWPSGSGCARGFLSGMDAAYAIKLYANPNNSLLSVLAQRESIYRLLAQTTPENLHRDHGSYTLDPMTRYPNLNRQFVLPHQMKHLLDTDDLSLLEQTFVDTNVIQSLPELPLKTRKRRTVDSTPMANVLLSWIKSHLKDQEFASSLIEPSQIFTHGKVLCALIHRYRPDLCDWNSIRNKSAEESNEIAFRIFEKEFKIPRVMSVEESLTLEGIDIKTWLHYLEQVCEVFRGEIPHVKHPKLDYAEFKQKNQNTKNTMADFAKLHRIAAARREAANEENGRKSRDKLPTSPPPQNVEHRRGRKRRSYEKYGGNIEERMARLAEIDANRVDRHNRRRQQRKLQTENFLKSLHMLQAANYMRESGEDSSAAFEDYSIFMYRQNAPEFTDRVKELERKLLYPDRERGIASATPRNGGGGILDDKFSDRIRNIEEKFTSKNAAQTNKKPKDLLRAIGKIESNDWNVKEIEKKMESSRKVHDIGKSREKVPKWNREQFVARQNKMQKPDRQDSNELKYKEIDDTIKALDKQLKEGSALDRGERGKNKVAAIAAATFGKKKEEENNQQKAGLILTSQGVSEACHFCKQRVYLMEKINAEGLVLHRSCLKCHHCHTNLRLGGYAFDRENPDGKFYCTQHFKLPPKDSKFVPKRLQHKQRQAEYAAFKAQQQKQNAAAQDHKSAEGDALDNRGKTPERIEFENADGLSDNGEPVGDQIMDENEWTDLNFGTGDEDSVDDESSSDNSDSDTDSEIFEDPVGVDAQTLQLASEWIDKRSTLQDSEDEFYGYSSEDDDADSQTEGEELAKAREMRMNEVKLQPPPSTYILTDTETEGVKKSLVTQNISDNSNLVSFSSFPSPSSPPNPISQNNKDELLKNDMMKKLSLKEKWLNDNQSTSVPKVEPIKATPMEVDEQAKKKDEKKSFFNGILTSVKQFIKHEKHSDKKPIQSVIKSFDEIVDEDSQMPEAGNVERKIQKFLQKQKSEEIRDEADDVLNEIKEEKDRLERHMKDMEQKRFSDNMQAIKSSVAESKVASIKEVNLSKYFPKHQDKKPPAVAKNRDVKALKDVNLSKYFPTSTSPTPGKRSAEQSSPSSATQSPLAPRKNINEIDLANYFPGTPVTSRKTSTCTPPSSPLTENPPTLARKDSITRCAPVNCPPPAPNVLSLQTVKKRNEISKKENLVQNSEFLKYETPKERKKKKNEFNVFDQLLDGALDIDASKNIDIETFDLLIEDARLERSPSKEYEKIFDEVSLKSSSNSKEISPIKVPSIEISKELKLNNDDIEFVTDVKTKKSSKRKSPKKKVAKKDELLEKLNIDPKFLQSLTSEYQRLLNELERSSKSPESDEVSIKLIEVENDSKLSPEIQQNRFENKRKSPQRNEDCKKFKEAENNINEHEKQEEKEEDSVIARLERKYRRGSLKSDEQPRTTIKEEFPKEIKNEPKIQDEKPKSVIERLEEKWKQKRESLTKIEPKIETIQESRTLESVSLVKEIQNEEKKEDRPVKVKVKQEKNFFDNILSLPKENIDDILVEFQMSEIETERALKEFQENFDKLTNDDSKLEEETIQIINENFERRESLKHKKKKIEIEKHYPCEEVQKSSECKHVENFKNVNLIKITDKKTAIRHENLALKKDIDEADGYFNERLTLKPPTSPRSKIPVAQKEIIEERKKNLQIDLVEIDSGISERPLNINELFGRKNSKDFEPNETVNLKNMNEEKIVEEPTDNTIERKNNLEQIKSNINESNLTEKLSQLSIKQSADKPMTLNDNHQSNDKKEEKLNSRRSSKQSNEGQVEFSEDLILKNYNQKDYEQQYTRLEFEDLQLKETQKVSKIHTQEQHEERPILKRIPSKESKEISVQTELKTKIKSPPGFNIEPTQPPPVPAKKSSSLSPNYITILKEISSELIGFDEEPVTYLNTQVPETASINVIVTKQPSLSKEKINENYVNILQDISNGLIGSDILNINEIKEEKNYSQIIPPNVQDPKSMIDSCDILQVPNGNDRLRDFDSTETELIDIKAPIPPPRRHHKHAEERFSPDSLVERRKKVLSPARSNDYDYDTMSGISSTEYFDHYYTVAHNNLNHLDKVDDPKSRTLINVYDDIPKYSTSRTFERESPKRKTSNTYLHHIDKNDYENKALSDRSKALHRKKEEFLRVQGNETNNPYIREMMRQDVDNPLNIRDIRFIRKHPTVPLPTTSIALTTTERYTPRNITRERSPLASSRMQPSYSRSTAITYRPTLSGSRDYASKAHTLTPPTNYSSNSYRGTISFSDPISRATSRPLSYAHRESSRDACILS</sequence>
<evidence type="ECO:0000259" key="20">
    <source>
        <dbReference type="PROSITE" id="PS50023"/>
    </source>
</evidence>
<dbReference type="InterPro" id="IPR001715">
    <property type="entry name" value="CH_dom"/>
</dbReference>
<feature type="region of interest" description="Disordered" evidence="18">
    <location>
        <begin position="2424"/>
        <end position="2445"/>
    </location>
</feature>
<dbReference type="Pfam" id="PF00412">
    <property type="entry name" value="LIM"/>
    <property type="match status" value="1"/>
</dbReference>
<keyword evidence="6" id="KW-0285">Flavoprotein</keyword>
<dbReference type="PANTHER" id="PTHR23167:SF54">
    <property type="entry name" value="[F-ACTIN]-MONOOXYGENASE MICAL"/>
    <property type="match status" value="1"/>
</dbReference>
<feature type="region of interest" description="Disordered" evidence="18">
    <location>
        <begin position="2682"/>
        <end position="2701"/>
    </location>
</feature>
<dbReference type="InterPro" id="IPR057494">
    <property type="entry name" value="Rossman_Mical"/>
</dbReference>
<evidence type="ECO:0000256" key="5">
    <source>
        <dbReference type="ARBA" id="ARBA00022490"/>
    </source>
</evidence>
<feature type="domain" description="Calponin-homology (CH)" evidence="19">
    <location>
        <begin position="542"/>
        <end position="649"/>
    </location>
</feature>